<dbReference type="PANTHER" id="PTHR11439">
    <property type="entry name" value="GAG-POL-RELATED RETROTRANSPOSON"/>
    <property type="match status" value="1"/>
</dbReference>
<dbReference type="InterPro" id="IPR043502">
    <property type="entry name" value="DNA/RNA_pol_sf"/>
</dbReference>
<feature type="domain" description="Reverse transcriptase Ty1/copia-type" evidence="1">
    <location>
        <begin position="15"/>
        <end position="61"/>
    </location>
</feature>
<name>A0AAW2X8L2_9LAMI</name>
<dbReference type="EMBL" id="JACGWN010000005">
    <property type="protein sequence ID" value="KAL0449266.1"/>
    <property type="molecule type" value="Genomic_DNA"/>
</dbReference>
<dbReference type="SUPFAM" id="SSF56672">
    <property type="entry name" value="DNA/RNA polymerases"/>
    <property type="match status" value="1"/>
</dbReference>
<accession>A0AAW2X8L2</accession>
<reference evidence="2" key="2">
    <citation type="journal article" date="2024" name="Plant">
        <title>Genomic evolution and insights into agronomic trait innovations of Sesamum species.</title>
        <authorList>
            <person name="Miao H."/>
            <person name="Wang L."/>
            <person name="Qu L."/>
            <person name="Liu H."/>
            <person name="Sun Y."/>
            <person name="Le M."/>
            <person name="Wang Q."/>
            <person name="Wei S."/>
            <person name="Zheng Y."/>
            <person name="Lin W."/>
            <person name="Duan Y."/>
            <person name="Cao H."/>
            <person name="Xiong S."/>
            <person name="Wang X."/>
            <person name="Wei L."/>
            <person name="Li C."/>
            <person name="Ma Q."/>
            <person name="Ju M."/>
            <person name="Zhao R."/>
            <person name="Li G."/>
            <person name="Mu C."/>
            <person name="Tian Q."/>
            <person name="Mei H."/>
            <person name="Zhang T."/>
            <person name="Gao T."/>
            <person name="Zhang H."/>
        </authorList>
    </citation>
    <scope>NUCLEOTIDE SEQUENCE</scope>
    <source>
        <strain evidence="2">KEN1</strain>
    </source>
</reference>
<proteinExistence type="predicted"/>
<protein>
    <submittedName>
        <fullName evidence="2">Retrovirus-related Pol polyprotein from transposon RE2</fullName>
    </submittedName>
</protein>
<evidence type="ECO:0000259" key="1">
    <source>
        <dbReference type="Pfam" id="PF07727"/>
    </source>
</evidence>
<dbReference type="CDD" id="cd09272">
    <property type="entry name" value="RNase_HI_RT_Ty1"/>
    <property type="match status" value="1"/>
</dbReference>
<dbReference type="InterPro" id="IPR013103">
    <property type="entry name" value="RVT_2"/>
</dbReference>
<gene>
    <name evidence="2" type="ORF">Slati_1483000</name>
</gene>
<dbReference type="PANTHER" id="PTHR11439:SF511">
    <property type="match status" value="1"/>
</dbReference>
<reference evidence="2" key="1">
    <citation type="submission" date="2020-06" db="EMBL/GenBank/DDBJ databases">
        <authorList>
            <person name="Li T."/>
            <person name="Hu X."/>
            <person name="Zhang T."/>
            <person name="Song X."/>
            <person name="Zhang H."/>
            <person name="Dai N."/>
            <person name="Sheng W."/>
            <person name="Hou X."/>
            <person name="Wei L."/>
        </authorList>
    </citation>
    <scope>NUCLEOTIDE SEQUENCE</scope>
    <source>
        <strain evidence="2">KEN1</strain>
        <tissue evidence="2">Leaf</tissue>
    </source>
</reference>
<comment type="caution">
    <text evidence="2">The sequence shown here is derived from an EMBL/GenBank/DDBJ whole genome shotgun (WGS) entry which is preliminary data.</text>
</comment>
<organism evidence="2">
    <name type="scientific">Sesamum latifolium</name>
    <dbReference type="NCBI Taxonomy" id="2727402"/>
    <lineage>
        <taxon>Eukaryota</taxon>
        <taxon>Viridiplantae</taxon>
        <taxon>Streptophyta</taxon>
        <taxon>Embryophyta</taxon>
        <taxon>Tracheophyta</taxon>
        <taxon>Spermatophyta</taxon>
        <taxon>Magnoliopsida</taxon>
        <taxon>eudicotyledons</taxon>
        <taxon>Gunneridae</taxon>
        <taxon>Pentapetalae</taxon>
        <taxon>asterids</taxon>
        <taxon>lamiids</taxon>
        <taxon>Lamiales</taxon>
        <taxon>Pedaliaceae</taxon>
        <taxon>Sesamum</taxon>
    </lineage>
</organism>
<evidence type="ECO:0000313" key="2">
    <source>
        <dbReference type="EMBL" id="KAL0449266.1"/>
    </source>
</evidence>
<sequence>MGGCHATRIVGLRKNHTWEITSLPQGKKPIGCKWVYKLKLKDDGSVERCKARLVAKGFSQLDVNNAFLHGYLDEEIYMLPPEGYSTQPGQSAHDHCLFVRGTGDDFIALLVYVDDVLLTSPSSQLIAEVKKYLDQLFTIKDLGLAPKAATTPLPQGMKLSALGGAALSDLEPYRRLVGRLLYLGFTRPDISFSVQQLSQFLQKPCTDHWNAALHVVQYLKGTSSTGIFFPTSNSFQLRAYCDADWASCLNSRKSVMGFCVFLGDALISWKTKKQATVSRSSAEAEYRSMGTTVCELQWISYLLHDFGIPVRMFCDAATHINPVFHERTKHLDIDCHIVRNQYKLRFIAPSFVRSKEQVADMFTKSLSGPLFLTLLSKLKLFALHPLSACGGCVGKVDCSFCTLDRRDRGHSSTPELHIDAG</sequence>
<dbReference type="AlphaFoldDB" id="A0AAW2X8L2"/>
<dbReference type="Pfam" id="PF07727">
    <property type="entry name" value="RVT_2"/>
    <property type="match status" value="1"/>
</dbReference>